<dbReference type="Proteomes" id="UP001152799">
    <property type="component" value="Chromosome 6"/>
</dbReference>
<evidence type="ECO:0000256" key="3">
    <source>
        <dbReference type="ARBA" id="ARBA00022552"/>
    </source>
</evidence>
<name>A0A9N9QRH5_9CUCU</name>
<feature type="region of interest" description="Disordered" evidence="5">
    <location>
        <begin position="269"/>
        <end position="292"/>
    </location>
</feature>
<dbReference type="GO" id="GO:0006364">
    <property type="term" value="P:rRNA processing"/>
    <property type="evidence" value="ECO:0007669"/>
    <property type="project" value="UniProtKB-KW"/>
</dbReference>
<evidence type="ECO:0000256" key="2">
    <source>
        <dbReference type="ARBA" id="ARBA00006374"/>
    </source>
</evidence>
<proteinExistence type="inferred from homology"/>
<dbReference type="Pfam" id="PF05997">
    <property type="entry name" value="Nop52"/>
    <property type="match status" value="1"/>
</dbReference>
<evidence type="ECO:0000256" key="5">
    <source>
        <dbReference type="SAM" id="MobiDB-lite"/>
    </source>
</evidence>
<dbReference type="InterPro" id="IPR010301">
    <property type="entry name" value="RRP1"/>
</dbReference>
<evidence type="ECO:0000313" key="6">
    <source>
        <dbReference type="EMBL" id="CAG9770332.1"/>
    </source>
</evidence>
<comment type="subcellular location">
    <subcellularLocation>
        <location evidence="1">Nucleus</location>
    </subcellularLocation>
</comment>
<keyword evidence="3" id="KW-0698">rRNA processing</keyword>
<dbReference type="PANTHER" id="PTHR13026">
    <property type="entry name" value="NNP-1 PROTEIN NOVEL NUCLEAR PROTEIN 1 NOP52"/>
    <property type="match status" value="1"/>
</dbReference>
<organism evidence="6 7">
    <name type="scientific">Ceutorhynchus assimilis</name>
    <name type="common">cabbage seed weevil</name>
    <dbReference type="NCBI Taxonomy" id="467358"/>
    <lineage>
        <taxon>Eukaryota</taxon>
        <taxon>Metazoa</taxon>
        <taxon>Ecdysozoa</taxon>
        <taxon>Arthropoda</taxon>
        <taxon>Hexapoda</taxon>
        <taxon>Insecta</taxon>
        <taxon>Pterygota</taxon>
        <taxon>Neoptera</taxon>
        <taxon>Endopterygota</taxon>
        <taxon>Coleoptera</taxon>
        <taxon>Polyphaga</taxon>
        <taxon>Cucujiformia</taxon>
        <taxon>Curculionidae</taxon>
        <taxon>Ceutorhynchinae</taxon>
        <taxon>Ceutorhynchus</taxon>
    </lineage>
</organism>
<dbReference type="PANTHER" id="PTHR13026:SF0">
    <property type="entry name" value="RIBOSOMAL RNA PROCESSING 1B"/>
    <property type="match status" value="1"/>
</dbReference>
<feature type="region of interest" description="Disordered" evidence="5">
    <location>
        <begin position="598"/>
        <end position="625"/>
    </location>
</feature>
<dbReference type="AlphaFoldDB" id="A0A9N9QRH5"/>
<keyword evidence="4" id="KW-0539">Nucleus</keyword>
<accession>A0A9N9QRH5</accession>
<comment type="similarity">
    <text evidence="2">Belongs to the RRP1 family.</text>
</comment>
<evidence type="ECO:0000256" key="4">
    <source>
        <dbReference type="ARBA" id="ARBA00023242"/>
    </source>
</evidence>
<keyword evidence="7" id="KW-1185">Reference proteome</keyword>
<dbReference type="EMBL" id="OU892282">
    <property type="protein sequence ID" value="CAG9770332.1"/>
    <property type="molecule type" value="Genomic_DNA"/>
</dbReference>
<gene>
    <name evidence="6" type="ORF">CEUTPL_LOCUS10787</name>
</gene>
<evidence type="ECO:0000256" key="1">
    <source>
        <dbReference type="ARBA" id="ARBA00004123"/>
    </source>
</evidence>
<protein>
    <submittedName>
        <fullName evidence="6">Uncharacterized protein</fullName>
    </submittedName>
</protein>
<sequence length="632" mass="73056">MAVLELSPKAKAKLPKSMKDTLLVAQDLSYARNLAANDGKVRNRSLKYLRKYLAQRSKANPLTEDSLLILWKGLFYSMWMSDKPLVQEECAENIAHLTQCLPLEEAMQFFKIGLVTLQNEWVGIDQLRLDKFMMFVRRLLRQALVALKNSNFKKHSNQLFAKILEETILSSTKPVPLGLFMHFTEIYLEELAKISDGALQSNRTIDFLQPFIEKLAFANDNRTIQWIIKFVFTHLMKQHKLGLEYDIKYQIWKEQGFVGSINQIQKVRMDPEDSDEDIAEAPKSQLNKPLDPRAGKVDVELPQIQFNCKEISEALLLPKSDPRTSKNTRNHLTIWSEKFLQLHNGVYPLGLKKLESKKRKDLDKIDTHIGRAAKRLIKFDQKLLARDNKEKKRKRDDSESEENVGLEELIVKKKQKKNVDKKIKTSVSVNDNSKLTKASKKNKSLELKQKVQKDVRINKIKKKKSHMLENGTNGIIDEYNYCFERNSGVWYVTPEVEDKNKNNQSSPQKDAEDTWEDGEYEIFVPSKKFVKKIKKTKSPEEVEQVLSNLRGKSRTSLNKLKQEVTTRKQTSSPKKVIINTKLNISQEIDDHISQVIASPQAPWDSSKKPGKPLLKTPIKPSPINPFYKLKRF</sequence>
<reference evidence="6" key="1">
    <citation type="submission" date="2022-01" db="EMBL/GenBank/DDBJ databases">
        <authorList>
            <person name="King R."/>
        </authorList>
    </citation>
    <scope>NUCLEOTIDE SEQUENCE</scope>
</reference>
<dbReference type="GO" id="GO:0030688">
    <property type="term" value="C:preribosome, small subunit precursor"/>
    <property type="evidence" value="ECO:0007669"/>
    <property type="project" value="InterPro"/>
</dbReference>
<dbReference type="GO" id="GO:0005634">
    <property type="term" value="C:nucleus"/>
    <property type="evidence" value="ECO:0007669"/>
    <property type="project" value="UniProtKB-SubCell"/>
</dbReference>
<evidence type="ECO:0000313" key="7">
    <source>
        <dbReference type="Proteomes" id="UP001152799"/>
    </source>
</evidence>
<dbReference type="OrthoDB" id="2019504at2759"/>